<evidence type="ECO:0000313" key="2">
    <source>
        <dbReference type="Proteomes" id="UP001597034"/>
    </source>
</evidence>
<dbReference type="EMBL" id="JBHUDO010000004">
    <property type="protein sequence ID" value="MFD1648024.1"/>
    <property type="molecule type" value="Genomic_DNA"/>
</dbReference>
<sequence>MSQKQHLLDEIADLGEELERTPTLADAMARDEFPSLVEFQDEFGSWYRALWKAGFTPNGPPSYWTKVDIEAALAALGDVPDDPPVTVDLQQNAVYPSLSVVHDRFESWEAALEAAGYETPVRPTQKWTADRLLDDLNEFADSLGRKPKAVDVAHEADMAAPRTYDHVFGSWNAALKEAGFSATPVGNPREYSDEELISELRSIAADLDRPPRMADVGADDGSPSPSVFRDRFGTWAAALAAAGIETEFKRSPQYTDSDLLDALRTLTERVERTPNIDDLNEFDDLPAPATYYRRFESFTEALERSGVSSKA</sequence>
<evidence type="ECO:0000313" key="1">
    <source>
        <dbReference type="EMBL" id="MFD1648024.1"/>
    </source>
</evidence>
<gene>
    <name evidence="1" type="ORF">ACFSBL_20265</name>
</gene>
<proteinExistence type="predicted"/>
<accession>A0ABD6DNT9</accession>
<dbReference type="GO" id="GO:0004519">
    <property type="term" value="F:endonuclease activity"/>
    <property type="evidence" value="ECO:0007669"/>
    <property type="project" value="UniProtKB-KW"/>
</dbReference>
<keyword evidence="1" id="KW-0255">Endonuclease</keyword>
<reference evidence="1 2" key="1">
    <citation type="journal article" date="2019" name="Int. J. Syst. Evol. Microbiol.">
        <title>The Global Catalogue of Microorganisms (GCM) 10K type strain sequencing project: providing services to taxonomists for standard genome sequencing and annotation.</title>
        <authorList>
            <consortium name="The Broad Institute Genomics Platform"/>
            <consortium name="The Broad Institute Genome Sequencing Center for Infectious Disease"/>
            <person name="Wu L."/>
            <person name="Ma J."/>
        </authorList>
    </citation>
    <scope>NUCLEOTIDE SEQUENCE [LARGE SCALE GENOMIC DNA]</scope>
    <source>
        <strain evidence="1 2">CGMCC 1.10390</strain>
    </source>
</reference>
<keyword evidence="1" id="KW-0540">Nuclease</keyword>
<protein>
    <submittedName>
        <fullName evidence="1">Homing endonuclease associated repeat-containing protein</fullName>
    </submittedName>
</protein>
<keyword evidence="1" id="KW-0378">Hydrolase</keyword>
<organism evidence="1 2">
    <name type="scientific">Haloarchaeobius litoreus</name>
    <dbReference type="NCBI Taxonomy" id="755306"/>
    <lineage>
        <taxon>Archaea</taxon>
        <taxon>Methanobacteriati</taxon>
        <taxon>Methanobacteriota</taxon>
        <taxon>Stenosarchaea group</taxon>
        <taxon>Halobacteria</taxon>
        <taxon>Halobacteriales</taxon>
        <taxon>Halorubellaceae</taxon>
        <taxon>Haloarchaeobius</taxon>
    </lineage>
</organism>
<keyword evidence="2" id="KW-1185">Reference proteome</keyword>
<dbReference type="RefSeq" id="WP_256401502.1">
    <property type="nucleotide sequence ID" value="NZ_JANHJR010000004.1"/>
</dbReference>
<dbReference type="AlphaFoldDB" id="A0ABD6DNT9"/>
<dbReference type="Proteomes" id="UP001597034">
    <property type="component" value="Unassembled WGS sequence"/>
</dbReference>
<comment type="caution">
    <text evidence="1">The sequence shown here is derived from an EMBL/GenBank/DDBJ whole genome shotgun (WGS) entry which is preliminary data.</text>
</comment>
<dbReference type="InterPro" id="IPR041025">
    <property type="entry name" value="HNH_repeat"/>
</dbReference>
<dbReference type="Pfam" id="PF18780">
    <property type="entry name" value="HNH_repeat"/>
    <property type="match status" value="4"/>
</dbReference>
<name>A0ABD6DNT9_9EURY</name>